<dbReference type="Gene3D" id="3.50.50.60">
    <property type="entry name" value="FAD/NAD(P)-binding domain"/>
    <property type="match status" value="1"/>
</dbReference>
<evidence type="ECO:0000256" key="1">
    <source>
        <dbReference type="SAM" id="Phobius"/>
    </source>
</evidence>
<proteinExistence type="predicted"/>
<dbReference type="InterPro" id="IPR010354">
    <property type="entry name" value="Oleate_hydratase"/>
</dbReference>
<name>A0A9D1KP02_9FIRM</name>
<keyword evidence="1" id="KW-0812">Transmembrane</keyword>
<dbReference type="GO" id="GO:0050151">
    <property type="term" value="F:oleate hydratase activity"/>
    <property type="evidence" value="ECO:0007669"/>
    <property type="project" value="InterPro"/>
</dbReference>
<dbReference type="Gene3D" id="3.30.9.80">
    <property type="match status" value="1"/>
</dbReference>
<sequence>MKLKKKDVAKLFAVAAAIGAGAAATAVAVNRRNKRKAAEELKRLPKGRNIYFLGNSLSALFGAAYLIKDFGFRGDSIHIYGKYAVDGCGSDESGFVCTDMAFIASENSQCLFDVLKDVPSHELEDISVKTEIENYNNAYPLSSAGRLFGIEGGDVSRNDKKQLAQLLRTLPDPSVTLGDIFGADFFDSDFYAMWQSLFLLERDSSAAEFAKQLGEMLFAADNVETCEGVYDTSFNRYECIYLPLYEYLKGCGVEFCEDIEVTDIDFDEENENVTSFHIVDRETRKTFFLNGGDMCIMTPCTVYEAMTEGSFDAPAPAYGGERFPLWRKLYEKRGGIGRPDELSEEPVILFTATFKNDLLTSRLFDVTMNSPGTLLTLTDSKWRMSVSVPMDKYFSAQKDGTYILTGRILNCGTEGSCVKKAAMHASGAEVLYELVCLLGLEDEWDEIREGVVNVIPVLLPYGGAAVSAGNQKALSPMHAAGNLACIGEFAQCGKAKGDMEYYAASAKEAVYGMFGKTADRGKQKKPVFAGFRIGKRV</sequence>
<evidence type="ECO:0000313" key="3">
    <source>
        <dbReference type="EMBL" id="HIT85083.1"/>
    </source>
</evidence>
<dbReference type="PANTHER" id="PTHR37417:SF2">
    <property type="entry name" value="67 KDA MYOSIN-CROSS-REACTIVE ANTIGEN FAMILY PROTEIN (AFU_ORTHOLOGUE AFUA_5G09970)"/>
    <property type="match status" value="1"/>
</dbReference>
<evidence type="ECO:0000313" key="4">
    <source>
        <dbReference type="Proteomes" id="UP000824165"/>
    </source>
</evidence>
<dbReference type="GO" id="GO:0006631">
    <property type="term" value="P:fatty acid metabolic process"/>
    <property type="evidence" value="ECO:0007669"/>
    <property type="project" value="InterPro"/>
</dbReference>
<dbReference type="EMBL" id="DVLU01000039">
    <property type="protein sequence ID" value="HIT85083.1"/>
    <property type="molecule type" value="Genomic_DNA"/>
</dbReference>
<feature type="signal peptide" evidence="2">
    <location>
        <begin position="1"/>
        <end position="22"/>
    </location>
</feature>
<reference evidence="3" key="2">
    <citation type="journal article" date="2021" name="PeerJ">
        <title>Extensive microbial diversity within the chicken gut microbiome revealed by metagenomics and culture.</title>
        <authorList>
            <person name="Gilroy R."/>
            <person name="Ravi A."/>
            <person name="Getino M."/>
            <person name="Pursley I."/>
            <person name="Horton D.L."/>
            <person name="Alikhan N.F."/>
            <person name="Baker D."/>
            <person name="Gharbi K."/>
            <person name="Hall N."/>
            <person name="Watson M."/>
            <person name="Adriaenssens E.M."/>
            <person name="Foster-Nyarko E."/>
            <person name="Jarju S."/>
            <person name="Secka A."/>
            <person name="Antonio M."/>
            <person name="Oren A."/>
            <person name="Chaudhuri R.R."/>
            <person name="La Ragione R."/>
            <person name="Hildebrand F."/>
            <person name="Pallen M.J."/>
        </authorList>
    </citation>
    <scope>NUCLEOTIDE SEQUENCE</scope>
    <source>
        <strain evidence="3">CHK181-108</strain>
    </source>
</reference>
<dbReference type="Pfam" id="PF06100">
    <property type="entry name" value="MCRA"/>
    <property type="match status" value="1"/>
</dbReference>
<accession>A0A9D1KP02</accession>
<comment type="caution">
    <text evidence="3">The sequence shown here is derived from an EMBL/GenBank/DDBJ whole genome shotgun (WGS) entry which is preliminary data.</text>
</comment>
<organism evidence="3 4">
    <name type="scientific">Candidatus Ornithomonoglobus intestinigallinarum</name>
    <dbReference type="NCBI Taxonomy" id="2840894"/>
    <lineage>
        <taxon>Bacteria</taxon>
        <taxon>Bacillati</taxon>
        <taxon>Bacillota</taxon>
        <taxon>Clostridia</taxon>
        <taxon>Candidatus Ornithomonoglobus</taxon>
    </lineage>
</organism>
<dbReference type="PANTHER" id="PTHR37417">
    <property type="entry name" value="67 KDA MYOSIN-CROSS-REACTIVE ANTIGEN FAMILY PROTEIN (AFU_ORTHOLOGUE AFUA_5G09970)"/>
    <property type="match status" value="1"/>
</dbReference>
<reference evidence="3" key="1">
    <citation type="submission" date="2020-10" db="EMBL/GenBank/DDBJ databases">
        <authorList>
            <person name="Gilroy R."/>
        </authorList>
    </citation>
    <scope>NUCLEOTIDE SEQUENCE</scope>
    <source>
        <strain evidence="3">CHK181-108</strain>
    </source>
</reference>
<protein>
    <submittedName>
        <fullName evidence="3">Oleate hydratase</fullName>
    </submittedName>
</protein>
<keyword evidence="1" id="KW-0472">Membrane</keyword>
<evidence type="ECO:0000256" key="2">
    <source>
        <dbReference type="SAM" id="SignalP"/>
    </source>
</evidence>
<keyword evidence="2" id="KW-0732">Signal</keyword>
<feature type="transmembrane region" description="Helical" evidence="1">
    <location>
        <begin position="50"/>
        <end position="67"/>
    </location>
</feature>
<feature type="chain" id="PRO_5039147174" evidence="2">
    <location>
        <begin position="23"/>
        <end position="537"/>
    </location>
</feature>
<gene>
    <name evidence="3" type="ORF">IAA60_04140</name>
</gene>
<keyword evidence="1" id="KW-1133">Transmembrane helix</keyword>
<dbReference type="Proteomes" id="UP000824165">
    <property type="component" value="Unassembled WGS sequence"/>
</dbReference>
<dbReference type="InterPro" id="IPR036188">
    <property type="entry name" value="FAD/NAD-bd_sf"/>
</dbReference>
<dbReference type="AlphaFoldDB" id="A0A9D1KP02"/>
<dbReference type="GO" id="GO:0071949">
    <property type="term" value="F:FAD binding"/>
    <property type="evidence" value="ECO:0007669"/>
    <property type="project" value="InterPro"/>
</dbReference>